<comment type="caution">
    <text evidence="2">The sequence shown here is derived from an EMBL/GenBank/DDBJ whole genome shotgun (WGS) entry which is preliminary data.</text>
</comment>
<organism evidence="2">
    <name type="scientific">Tanacetum cinerariifolium</name>
    <name type="common">Dalmatian daisy</name>
    <name type="synonym">Chrysanthemum cinerariifolium</name>
    <dbReference type="NCBI Taxonomy" id="118510"/>
    <lineage>
        <taxon>Eukaryota</taxon>
        <taxon>Viridiplantae</taxon>
        <taxon>Streptophyta</taxon>
        <taxon>Embryophyta</taxon>
        <taxon>Tracheophyta</taxon>
        <taxon>Spermatophyta</taxon>
        <taxon>Magnoliopsida</taxon>
        <taxon>eudicotyledons</taxon>
        <taxon>Gunneridae</taxon>
        <taxon>Pentapetalae</taxon>
        <taxon>asterids</taxon>
        <taxon>campanulids</taxon>
        <taxon>Asterales</taxon>
        <taxon>Asteraceae</taxon>
        <taxon>Asteroideae</taxon>
        <taxon>Anthemideae</taxon>
        <taxon>Anthemidinae</taxon>
        <taxon>Tanacetum</taxon>
    </lineage>
</organism>
<sequence>MILKSVENGPLIWPTGEENGVTRTKKYVELSAAEKIQDDYDMKATYIILQGLLADIFSLVNHHRTEDLDTYDSDCDDISNAKVVLMDNIFNYGFDVISECMHTRSSSNQIVESSTILRRRNKKRSQQQVALTNVEIPVVTMANQPWIWLEKEPPRSILTWEDLVSKFINQFSPPSKTINLRNEFTNFQQRFVESLCEAWGLFKDLLRVCPHHSFTELHQLDTFYNAINLTDQDSLNALRVVVALNDVVKDLLRQNKTPTPASIKAVEDSCVTCGVPHPYFNCTATDGNTFKDNSQEYVSAAAVNYNQGNIGFHLQNGNQRRKDKVQPTYLESTAYVQPLKLSLPDFSSTRMTLELATRTFAHPARIAEDVFVQVGKFTFSADFIVVDYDFDPRVPLILGRPFLRTDFALVDVHGEKLILRDDRFLKVLEFKKSNHPSSGNTTPLSDSSPSFTPFETSDSILEDFTNELTLLDQIAPGKKDNNFDFEADLREIEFLLHQDPSTKSNIETVGPILEKITNGPSLAYLPLSGNDDDDIFDLKSDNDKWKKLLYNHIIESNDLLPQLLDNDLTLLKESSKSFKNASLSSSPFINEDKVFNLGILILGGTQILKDESKDKDLRDKDLILEDRNFLPISSDKKLLFFLELTVIETLLSFSSENKDKVFNPGILISNGVRSLILELSHRTYETFKIINIHPNIFNEGYQNPVYLKKAQRIKATLYDSIVISFKHVAMHVIDDEETLILEEESRSKMSAKEKDLEDIKQKFSNKPIDYVKLNKLYEDFGKRFASQEELSADEACLYHMLNASTKPSDTLPVKIESPKELPKVSLVNESLKKLKLHLAIFDKVVKIRTSPNSQTKGEWGFEHTKAVFNNEIIPFLKSLKDIFNVFDKDLLNEIMEVQTVFDQMDTAFQQSSVDKQCLENAKK</sequence>
<dbReference type="PANTHER" id="PTHR33067:SF9">
    <property type="entry name" value="RNA-DIRECTED DNA POLYMERASE"/>
    <property type="match status" value="1"/>
</dbReference>
<dbReference type="CDD" id="cd00303">
    <property type="entry name" value="retropepsin_like"/>
    <property type="match status" value="1"/>
</dbReference>
<evidence type="ECO:0000259" key="1">
    <source>
        <dbReference type="Pfam" id="PF03732"/>
    </source>
</evidence>
<dbReference type="InterPro" id="IPR005162">
    <property type="entry name" value="Retrotrans_gag_dom"/>
</dbReference>
<dbReference type="GO" id="GO:0003964">
    <property type="term" value="F:RNA-directed DNA polymerase activity"/>
    <property type="evidence" value="ECO:0007669"/>
    <property type="project" value="UniProtKB-KW"/>
</dbReference>
<keyword evidence="2" id="KW-0808">Transferase</keyword>
<name>A0A699H280_TANCI</name>
<dbReference type="EMBL" id="BKCJ010059322">
    <property type="protein sequence ID" value="GEW46090.1"/>
    <property type="molecule type" value="Genomic_DNA"/>
</dbReference>
<feature type="domain" description="Retrotransposon gag" evidence="1">
    <location>
        <begin position="146"/>
        <end position="228"/>
    </location>
</feature>
<dbReference type="PANTHER" id="PTHR33067">
    <property type="entry name" value="RNA-DIRECTED DNA POLYMERASE-RELATED"/>
    <property type="match status" value="1"/>
</dbReference>
<dbReference type="InterPro" id="IPR021109">
    <property type="entry name" value="Peptidase_aspartic_dom_sf"/>
</dbReference>
<evidence type="ECO:0000313" key="2">
    <source>
        <dbReference type="EMBL" id="GEW46090.1"/>
    </source>
</evidence>
<protein>
    <submittedName>
        <fullName evidence="2">Reverse transcriptase domain-containing protein</fullName>
    </submittedName>
</protein>
<proteinExistence type="predicted"/>
<keyword evidence="2" id="KW-0548">Nucleotidyltransferase</keyword>
<accession>A0A699H280</accession>
<reference evidence="2" key="1">
    <citation type="journal article" date="2019" name="Sci. Rep.">
        <title>Draft genome of Tanacetum cinerariifolium, the natural source of mosquito coil.</title>
        <authorList>
            <person name="Yamashiro T."/>
            <person name="Shiraishi A."/>
            <person name="Satake H."/>
            <person name="Nakayama K."/>
        </authorList>
    </citation>
    <scope>NUCLEOTIDE SEQUENCE</scope>
</reference>
<dbReference type="Pfam" id="PF03732">
    <property type="entry name" value="Retrotrans_gag"/>
    <property type="match status" value="1"/>
</dbReference>
<keyword evidence="2" id="KW-0695">RNA-directed DNA polymerase</keyword>
<dbReference type="Gene3D" id="2.40.70.10">
    <property type="entry name" value="Acid Proteases"/>
    <property type="match status" value="1"/>
</dbReference>
<gene>
    <name evidence="2" type="ORF">Tci_218066</name>
</gene>
<dbReference type="AlphaFoldDB" id="A0A699H280"/>